<reference evidence="2" key="1">
    <citation type="submission" date="2015-04" db="UniProtKB">
        <authorList>
            <consortium name="EnsemblPlants"/>
        </authorList>
    </citation>
    <scope>IDENTIFICATION</scope>
</reference>
<evidence type="ECO:0000313" key="3">
    <source>
        <dbReference type="Proteomes" id="UP000026962"/>
    </source>
</evidence>
<feature type="compositionally biased region" description="Acidic residues" evidence="1">
    <location>
        <begin position="103"/>
        <end position="129"/>
    </location>
</feature>
<dbReference type="AlphaFoldDB" id="A0A0E0JR46"/>
<evidence type="ECO:0000256" key="1">
    <source>
        <dbReference type="SAM" id="MobiDB-lite"/>
    </source>
</evidence>
<feature type="compositionally biased region" description="Low complexity" evidence="1">
    <location>
        <begin position="33"/>
        <end position="42"/>
    </location>
</feature>
<dbReference type="Proteomes" id="UP000026962">
    <property type="component" value="Chromosome 1"/>
</dbReference>
<name>A0A0E0JR46_ORYPU</name>
<organism evidence="2">
    <name type="scientific">Oryza punctata</name>
    <name type="common">Red rice</name>
    <dbReference type="NCBI Taxonomy" id="4537"/>
    <lineage>
        <taxon>Eukaryota</taxon>
        <taxon>Viridiplantae</taxon>
        <taxon>Streptophyta</taxon>
        <taxon>Embryophyta</taxon>
        <taxon>Tracheophyta</taxon>
        <taxon>Spermatophyta</taxon>
        <taxon>Magnoliopsida</taxon>
        <taxon>Liliopsida</taxon>
        <taxon>Poales</taxon>
        <taxon>Poaceae</taxon>
        <taxon>BOP clade</taxon>
        <taxon>Oryzoideae</taxon>
        <taxon>Oryzeae</taxon>
        <taxon>Oryzinae</taxon>
        <taxon>Oryza</taxon>
    </lineage>
</organism>
<feature type="region of interest" description="Disordered" evidence="1">
    <location>
        <begin position="26"/>
        <end position="129"/>
    </location>
</feature>
<dbReference type="HOGENOM" id="CLU_567899_0_0_1"/>
<accession>A0A0E0JR46</accession>
<keyword evidence="3" id="KW-1185">Reference proteome</keyword>
<reference evidence="2" key="2">
    <citation type="submission" date="2018-05" db="EMBL/GenBank/DDBJ databases">
        <title>OpunRS2 (Oryza punctata Reference Sequence Version 2).</title>
        <authorList>
            <person name="Zhang J."/>
            <person name="Kudrna D."/>
            <person name="Lee S."/>
            <person name="Talag J."/>
            <person name="Welchert J."/>
            <person name="Wing R.A."/>
        </authorList>
    </citation>
    <scope>NUCLEOTIDE SEQUENCE [LARGE SCALE GENOMIC DNA]</scope>
</reference>
<evidence type="ECO:0000313" key="2">
    <source>
        <dbReference type="EnsemblPlants" id="OPUNC01G36380.1"/>
    </source>
</evidence>
<dbReference type="Gramene" id="OPUNC01G36380.1">
    <property type="protein sequence ID" value="OPUNC01G36380.1"/>
    <property type="gene ID" value="OPUNC01G36380"/>
</dbReference>
<sequence length="481" mass="52596">MKLGSVVKDGKPLKVAEVVYRDGDHNLEVSFDPTQTQPTAPATGGGEEGEPVAATMGWGEESEAAAVAMRGQEENQPPAEVKVKSKVADNSTQGPTKHKISEQEPEDEVEEEIEEEEEDEDEYEDDVEDDKDDFMEPVLQMNALRSRELIEYLMDCLDLDSMCLDLGGRGKLPVTPYVVHCVLGLQNGHLDPPIASDTTPLGPIREEIGLCIMMILFSKLLALDSSIDITGMQSTWCITLTVCCASVGKAHGKGKVAAASENTRKRKHMDEEVAKVQLYKDPKKHLLLVVTSQAFATNDDLGKEQSKGGVESSAPMHVEDPTHAAAGQPCAAATDAHNDNDAELSNLVDKICTNAEGTHTPTIAPSHVADPSPVIMPIEMEKRRPLGNPKYTSLFKCASTEPLWDDNGDNAMEVYKIEVLDSKKHNLAFSLHAAVSTISGDCRRHELDNAKLVGRFLDVLDVMYLKKFTDVRKWKCFPACV</sequence>
<dbReference type="EnsemblPlants" id="OPUNC01G36380.1">
    <property type="protein sequence ID" value="OPUNC01G36380.1"/>
    <property type="gene ID" value="OPUNC01G36380"/>
</dbReference>
<protein>
    <submittedName>
        <fullName evidence="2">Uncharacterized protein</fullName>
    </submittedName>
</protein>
<proteinExistence type="predicted"/>